<dbReference type="AlphaFoldDB" id="A0A518EYM7"/>
<evidence type="ECO:0000256" key="1">
    <source>
        <dbReference type="SAM" id="MobiDB-lite"/>
    </source>
</evidence>
<dbReference type="InterPro" id="IPR036567">
    <property type="entry name" value="RHF-like"/>
</dbReference>
<feature type="compositionally biased region" description="Basic residues" evidence="1">
    <location>
        <begin position="94"/>
        <end position="107"/>
    </location>
</feature>
<dbReference type="EMBL" id="CP036434">
    <property type="protein sequence ID" value="QDV09192.1"/>
    <property type="molecule type" value="Genomic_DNA"/>
</dbReference>
<sequence length="117" mass="13121">MNLEIHTRGVEMNESLAQLIERRMLSALGRFGSRVRHVRVQLTDLNGPRGGIDTRCKIEASLDMPGSIVIHETHETPFAAVAHASETVSRAVRRRIKRLGSKRRARRQSPDKGWSAA</sequence>
<reference evidence="2 3" key="1">
    <citation type="submission" date="2019-02" db="EMBL/GenBank/DDBJ databases">
        <title>Deep-cultivation of Planctomycetes and their phenomic and genomic characterization uncovers novel biology.</title>
        <authorList>
            <person name="Wiegand S."/>
            <person name="Jogler M."/>
            <person name="Boedeker C."/>
            <person name="Pinto D."/>
            <person name="Vollmers J."/>
            <person name="Rivas-Marin E."/>
            <person name="Kohn T."/>
            <person name="Peeters S.H."/>
            <person name="Heuer A."/>
            <person name="Rast P."/>
            <person name="Oberbeckmann S."/>
            <person name="Bunk B."/>
            <person name="Jeske O."/>
            <person name="Meyerdierks A."/>
            <person name="Storesund J.E."/>
            <person name="Kallscheuer N."/>
            <person name="Luecker S."/>
            <person name="Lage O.M."/>
            <person name="Pohl T."/>
            <person name="Merkel B.J."/>
            <person name="Hornburger P."/>
            <person name="Mueller R.-W."/>
            <person name="Bruemmer F."/>
            <person name="Labrenz M."/>
            <person name="Spormann A.M."/>
            <person name="Op den Camp H."/>
            <person name="Overmann J."/>
            <person name="Amann R."/>
            <person name="Jetten M.S.M."/>
            <person name="Mascher T."/>
            <person name="Medema M.H."/>
            <person name="Devos D.P."/>
            <person name="Kaster A.-K."/>
            <person name="Ovreas L."/>
            <person name="Rohde M."/>
            <person name="Galperin M.Y."/>
            <person name="Jogler C."/>
        </authorList>
    </citation>
    <scope>NUCLEOTIDE SEQUENCE [LARGE SCALE GENOMIC DNA]</scope>
    <source>
        <strain evidence="2 3">Poly30</strain>
    </source>
</reference>
<dbReference type="GO" id="GO:0005840">
    <property type="term" value="C:ribosome"/>
    <property type="evidence" value="ECO:0007669"/>
    <property type="project" value="UniProtKB-KW"/>
</dbReference>
<dbReference type="InterPro" id="IPR003489">
    <property type="entry name" value="RHF/RaiA"/>
</dbReference>
<keyword evidence="2" id="KW-0687">Ribonucleoprotein</keyword>
<dbReference type="SUPFAM" id="SSF69754">
    <property type="entry name" value="Ribosome binding protein Y (YfiA homologue)"/>
    <property type="match status" value="1"/>
</dbReference>
<dbReference type="OrthoDB" id="121633at2"/>
<dbReference type="Gene3D" id="3.30.160.100">
    <property type="entry name" value="Ribosome hibernation promotion factor-like"/>
    <property type="match status" value="1"/>
</dbReference>
<protein>
    <submittedName>
        <fullName evidence="2">Sigma 54 modulation protein / S30EA ribosomal protein</fullName>
    </submittedName>
</protein>
<proteinExistence type="predicted"/>
<gene>
    <name evidence="2" type="ORF">Poly30_47490</name>
</gene>
<keyword evidence="2" id="KW-0689">Ribosomal protein</keyword>
<dbReference type="Pfam" id="PF02482">
    <property type="entry name" value="Ribosomal_S30AE"/>
    <property type="match status" value="1"/>
</dbReference>
<dbReference type="Proteomes" id="UP000320390">
    <property type="component" value="Chromosome"/>
</dbReference>
<name>A0A518EYM7_9BACT</name>
<dbReference type="RefSeq" id="WP_145203160.1">
    <property type="nucleotide sequence ID" value="NZ_CP036434.1"/>
</dbReference>
<keyword evidence="3" id="KW-1185">Reference proteome</keyword>
<evidence type="ECO:0000313" key="2">
    <source>
        <dbReference type="EMBL" id="QDV09192.1"/>
    </source>
</evidence>
<evidence type="ECO:0000313" key="3">
    <source>
        <dbReference type="Proteomes" id="UP000320390"/>
    </source>
</evidence>
<organism evidence="2 3">
    <name type="scientific">Saltatorellus ferox</name>
    <dbReference type="NCBI Taxonomy" id="2528018"/>
    <lineage>
        <taxon>Bacteria</taxon>
        <taxon>Pseudomonadati</taxon>
        <taxon>Planctomycetota</taxon>
        <taxon>Planctomycetia</taxon>
        <taxon>Planctomycetia incertae sedis</taxon>
        <taxon>Saltatorellus</taxon>
    </lineage>
</organism>
<feature type="region of interest" description="Disordered" evidence="1">
    <location>
        <begin position="94"/>
        <end position="117"/>
    </location>
</feature>
<accession>A0A518EYM7</accession>